<dbReference type="Proteomes" id="UP000015105">
    <property type="component" value="Chromosome 2D"/>
</dbReference>
<protein>
    <submittedName>
        <fullName evidence="1">Uncharacterized protein</fullName>
    </submittedName>
</protein>
<name>A0A453BI67_AEGTS</name>
<reference evidence="1" key="3">
    <citation type="journal article" date="2017" name="Nature">
        <title>Genome sequence of the progenitor of the wheat D genome Aegilops tauschii.</title>
        <authorList>
            <person name="Luo M.C."/>
            <person name="Gu Y.Q."/>
            <person name="Puiu D."/>
            <person name="Wang H."/>
            <person name="Twardziok S.O."/>
            <person name="Deal K.R."/>
            <person name="Huo N."/>
            <person name="Zhu T."/>
            <person name="Wang L."/>
            <person name="Wang Y."/>
            <person name="McGuire P.E."/>
            <person name="Liu S."/>
            <person name="Long H."/>
            <person name="Ramasamy R.K."/>
            <person name="Rodriguez J.C."/>
            <person name="Van S.L."/>
            <person name="Yuan L."/>
            <person name="Wang Z."/>
            <person name="Xia Z."/>
            <person name="Xiao L."/>
            <person name="Anderson O.D."/>
            <person name="Ouyang S."/>
            <person name="Liang Y."/>
            <person name="Zimin A.V."/>
            <person name="Pertea G."/>
            <person name="Qi P."/>
            <person name="Bennetzen J.L."/>
            <person name="Dai X."/>
            <person name="Dawson M.W."/>
            <person name="Muller H.G."/>
            <person name="Kugler K."/>
            <person name="Rivarola-Duarte L."/>
            <person name="Spannagl M."/>
            <person name="Mayer K.F.X."/>
            <person name="Lu F.H."/>
            <person name="Bevan M.W."/>
            <person name="Leroy P."/>
            <person name="Li P."/>
            <person name="You F.M."/>
            <person name="Sun Q."/>
            <person name="Liu Z."/>
            <person name="Lyons E."/>
            <person name="Wicker T."/>
            <person name="Salzberg S.L."/>
            <person name="Devos K.M."/>
            <person name="Dvorak J."/>
        </authorList>
    </citation>
    <scope>NUCLEOTIDE SEQUENCE [LARGE SCALE GENOMIC DNA]</scope>
    <source>
        <strain evidence="1">cv. AL8/78</strain>
    </source>
</reference>
<reference evidence="2" key="2">
    <citation type="journal article" date="2017" name="Nat. Plants">
        <title>The Aegilops tauschii genome reveals multiple impacts of transposons.</title>
        <authorList>
            <person name="Zhao G."/>
            <person name="Zou C."/>
            <person name="Li K."/>
            <person name="Wang K."/>
            <person name="Li T."/>
            <person name="Gao L."/>
            <person name="Zhang X."/>
            <person name="Wang H."/>
            <person name="Yang Z."/>
            <person name="Liu X."/>
            <person name="Jiang W."/>
            <person name="Mao L."/>
            <person name="Kong X."/>
            <person name="Jiao Y."/>
            <person name="Jia J."/>
        </authorList>
    </citation>
    <scope>NUCLEOTIDE SEQUENCE [LARGE SCALE GENOMIC DNA]</scope>
    <source>
        <strain evidence="2">cv. AL8/78</strain>
    </source>
</reference>
<dbReference type="Gramene" id="AET2Gv20515000.5">
    <property type="protein sequence ID" value="AET2Gv20515000.5"/>
    <property type="gene ID" value="AET2Gv20515000"/>
</dbReference>
<dbReference type="EnsemblPlants" id="AET2Gv20515000.5">
    <property type="protein sequence ID" value="AET2Gv20515000.5"/>
    <property type="gene ID" value="AET2Gv20515000"/>
</dbReference>
<accession>A0A453BI67</accession>
<evidence type="ECO:0000313" key="2">
    <source>
        <dbReference type="Proteomes" id="UP000015105"/>
    </source>
</evidence>
<evidence type="ECO:0000313" key="1">
    <source>
        <dbReference type="EnsemblPlants" id="AET2Gv20515000.5"/>
    </source>
</evidence>
<reference evidence="1" key="4">
    <citation type="submission" date="2019-03" db="UniProtKB">
        <authorList>
            <consortium name="EnsemblPlants"/>
        </authorList>
    </citation>
    <scope>IDENTIFICATION</scope>
</reference>
<keyword evidence="2" id="KW-1185">Reference proteome</keyword>
<sequence>MRSPPCASCWRRAQFSFLLPATRRSTPPPLPVQRCPDKSCASTPWLTLLLSTSKRGSVQKLEQEKEVHSELACGVCTAANLVLLLYKASRNISTELFMSVPAGKWPCTTTCSSSTGECGSVPRRQVRQTSFASRTSAVRSCASGKFPDAGCVSTTLHSSNHCLLAASIEQLIQGILGGATFVGLRNLDHYSPPAMVMVIAALSIAWEPVVAALQYLYI</sequence>
<reference evidence="1" key="5">
    <citation type="journal article" date="2021" name="G3 (Bethesda)">
        <title>Aegilops tauschii genome assembly Aet v5.0 features greater sequence contiguity and improved annotation.</title>
        <authorList>
            <person name="Wang L."/>
            <person name="Zhu T."/>
            <person name="Rodriguez J.C."/>
            <person name="Deal K.R."/>
            <person name="Dubcovsky J."/>
            <person name="McGuire P.E."/>
            <person name="Lux T."/>
            <person name="Spannagl M."/>
            <person name="Mayer K.F.X."/>
            <person name="Baldrich P."/>
            <person name="Meyers B.C."/>
            <person name="Huo N."/>
            <person name="Gu Y.Q."/>
            <person name="Zhou H."/>
            <person name="Devos K.M."/>
            <person name="Bennetzen J.L."/>
            <person name="Unver T."/>
            <person name="Budak H."/>
            <person name="Gulick P.J."/>
            <person name="Galiba G."/>
            <person name="Kalapos B."/>
            <person name="Nelson D.R."/>
            <person name="Li P."/>
            <person name="You F.M."/>
            <person name="Luo M.C."/>
            <person name="Dvorak J."/>
        </authorList>
    </citation>
    <scope>NUCLEOTIDE SEQUENCE [LARGE SCALE GENOMIC DNA]</scope>
    <source>
        <strain evidence="1">cv. AL8/78</strain>
    </source>
</reference>
<organism evidence="1 2">
    <name type="scientific">Aegilops tauschii subsp. strangulata</name>
    <name type="common">Goatgrass</name>
    <dbReference type="NCBI Taxonomy" id="200361"/>
    <lineage>
        <taxon>Eukaryota</taxon>
        <taxon>Viridiplantae</taxon>
        <taxon>Streptophyta</taxon>
        <taxon>Embryophyta</taxon>
        <taxon>Tracheophyta</taxon>
        <taxon>Spermatophyta</taxon>
        <taxon>Magnoliopsida</taxon>
        <taxon>Liliopsida</taxon>
        <taxon>Poales</taxon>
        <taxon>Poaceae</taxon>
        <taxon>BOP clade</taxon>
        <taxon>Pooideae</taxon>
        <taxon>Triticodae</taxon>
        <taxon>Triticeae</taxon>
        <taxon>Triticinae</taxon>
        <taxon>Aegilops</taxon>
    </lineage>
</organism>
<reference evidence="2" key="1">
    <citation type="journal article" date="2014" name="Science">
        <title>Ancient hybridizations among the ancestral genomes of bread wheat.</title>
        <authorList>
            <consortium name="International Wheat Genome Sequencing Consortium,"/>
            <person name="Marcussen T."/>
            <person name="Sandve S.R."/>
            <person name="Heier L."/>
            <person name="Spannagl M."/>
            <person name="Pfeifer M."/>
            <person name="Jakobsen K.S."/>
            <person name="Wulff B.B."/>
            <person name="Steuernagel B."/>
            <person name="Mayer K.F."/>
            <person name="Olsen O.A."/>
        </authorList>
    </citation>
    <scope>NUCLEOTIDE SEQUENCE [LARGE SCALE GENOMIC DNA]</scope>
    <source>
        <strain evidence="2">cv. AL8/78</strain>
    </source>
</reference>
<dbReference type="AlphaFoldDB" id="A0A453BI67"/>
<proteinExistence type="predicted"/>